<dbReference type="InterPro" id="IPR019692">
    <property type="entry name" value="CFP-6_PH"/>
</dbReference>
<evidence type="ECO:0000259" key="2">
    <source>
        <dbReference type="Pfam" id="PF10756"/>
    </source>
</evidence>
<reference evidence="3 4" key="1">
    <citation type="journal article" date="2017" name="Infect. Genet. Evol.">
        <title>The new phylogeny of the genus Mycobacterium: The old and the news.</title>
        <authorList>
            <person name="Tortoli E."/>
            <person name="Fedrizzi T."/>
            <person name="Meehan C.J."/>
            <person name="Trovato A."/>
            <person name="Grottola A."/>
            <person name="Giacobazzi E."/>
            <person name="Serpini G.F."/>
            <person name="Tagliazucchi S."/>
            <person name="Fabio A."/>
            <person name="Bettua C."/>
            <person name="Bertorelli R."/>
            <person name="Frascaro F."/>
            <person name="De Sanctis V."/>
            <person name="Pecorari M."/>
            <person name="Jousson O."/>
            <person name="Segata N."/>
            <person name="Cirillo D.M."/>
        </authorList>
    </citation>
    <scope>NUCLEOTIDE SEQUENCE [LARGE SCALE GENOMIC DNA]</scope>
    <source>
        <strain evidence="3 4">CIP1034565</strain>
    </source>
</reference>
<evidence type="ECO:0000313" key="4">
    <source>
        <dbReference type="Proteomes" id="UP000230551"/>
    </source>
</evidence>
<name>A0A2G5P9V2_9MYCO</name>
<dbReference type="Pfam" id="PF10756">
    <property type="entry name" value="bPH_6"/>
    <property type="match status" value="1"/>
</dbReference>
<dbReference type="OrthoDB" id="5191452at2"/>
<dbReference type="STRING" id="85968.GCA_900073015_00304"/>
<organism evidence="3 4">
    <name type="scientific">Mycolicibacterium brumae</name>
    <dbReference type="NCBI Taxonomy" id="85968"/>
    <lineage>
        <taxon>Bacteria</taxon>
        <taxon>Bacillati</taxon>
        <taxon>Actinomycetota</taxon>
        <taxon>Actinomycetes</taxon>
        <taxon>Mycobacteriales</taxon>
        <taxon>Mycobacteriaceae</taxon>
        <taxon>Mycolicibacterium</taxon>
    </lineage>
</organism>
<proteinExistence type="predicted"/>
<dbReference type="EMBL" id="PDCN02000012">
    <property type="protein sequence ID" value="PIB75037.1"/>
    <property type="molecule type" value="Genomic_DNA"/>
</dbReference>
<keyword evidence="1" id="KW-0812">Transmembrane</keyword>
<accession>A0A2G5P9V2</accession>
<sequence>MKTRAGDDTDWVAEFRPKRMPLLAMLAAVLILAVHVAVAASLRVEETGVNFRSWDQWAFVGMGVVVGGIVLLLTRPRLRVGPSGLAVRNVLFEKVIPWSQVVGVSFPAGKRWARIEMPGDEYVPVLAIQSLDKERAVDAMDRLRDLVAEHRA</sequence>
<evidence type="ECO:0000313" key="3">
    <source>
        <dbReference type="EMBL" id="PIB75037.1"/>
    </source>
</evidence>
<keyword evidence="1" id="KW-1133">Transmembrane helix</keyword>
<protein>
    <recommendedName>
        <fullName evidence="2">Low molecular weight protein antigen 6 PH domain-containing protein</fullName>
    </recommendedName>
</protein>
<feature type="domain" description="Low molecular weight protein antigen 6 PH" evidence="2">
    <location>
        <begin position="75"/>
        <end position="145"/>
    </location>
</feature>
<dbReference type="AlphaFoldDB" id="A0A2G5P9V2"/>
<evidence type="ECO:0000256" key="1">
    <source>
        <dbReference type="SAM" id="Phobius"/>
    </source>
</evidence>
<keyword evidence="1" id="KW-0472">Membrane</keyword>
<comment type="caution">
    <text evidence="3">The sequence shown here is derived from an EMBL/GenBank/DDBJ whole genome shotgun (WGS) entry which is preliminary data.</text>
</comment>
<feature type="transmembrane region" description="Helical" evidence="1">
    <location>
        <begin position="21"/>
        <end position="42"/>
    </location>
</feature>
<keyword evidence="4" id="KW-1185">Reference proteome</keyword>
<dbReference type="Proteomes" id="UP000230551">
    <property type="component" value="Unassembled WGS sequence"/>
</dbReference>
<gene>
    <name evidence="3" type="ORF">CQY22_010530</name>
</gene>
<dbReference type="RefSeq" id="WP_090585176.1">
    <property type="nucleotide sequence ID" value="NZ_CP104302.1"/>
</dbReference>
<feature type="transmembrane region" description="Helical" evidence="1">
    <location>
        <begin position="54"/>
        <end position="73"/>
    </location>
</feature>